<evidence type="ECO:0000313" key="1">
    <source>
        <dbReference type="EMBL" id="QGU02164.1"/>
    </source>
</evidence>
<keyword evidence="2" id="KW-1185">Reference proteome</keyword>
<protein>
    <submittedName>
        <fullName evidence="1">Uncharacterized protein</fullName>
    </submittedName>
</protein>
<sequence>MKYSAQEIRDLVVSKMHRDELREIASPLIAVDMAQEIVSIDLAAFREKAGETNLPHEVTDLSSRLRYAMKDAGLERRVIEHPTHPGSTMICQDSWAFPESWLVEKVETVTTLAKVTKAIKGADVEPSPLWDSAQQVGRTLELRFTATTDAADKNRVASQVEILKAHGFRVEVVMEGHYDSQSFFSNIVAGYSVMPPNEGMAPAESVCELLRRYVHNCRWWVHGIEEHGYWLFNYGHGYKRMQAEQENLEALGFTLDWDEDETGMPYVMIYPPAGVVKAVA</sequence>
<dbReference type="Proteomes" id="UP000427071">
    <property type="component" value="Chromosome"/>
</dbReference>
<name>A0A6B8VL42_9CORY</name>
<accession>A0A6B8VL42</accession>
<reference evidence="2" key="1">
    <citation type="submission" date="2019-11" db="EMBL/GenBank/DDBJ databases">
        <title>Complete genome sequence of Corynebacterium kalinowskii 1959, a novel Corynebacterium species isolated from soil of a small paddock in Vilsendorf, Germany.</title>
        <authorList>
            <person name="Schaffert L."/>
            <person name="Ruwe M."/>
            <person name="Milse J."/>
            <person name="Hanuschka K."/>
            <person name="Ortseifen V."/>
            <person name="Droste J."/>
            <person name="Brandt D."/>
            <person name="Schlueter L."/>
            <person name="Kutter Y."/>
            <person name="Vinke S."/>
            <person name="Viehoefer P."/>
            <person name="Jacob L."/>
            <person name="Luebke N.-C."/>
            <person name="Schulte-Berndt E."/>
            <person name="Hain C."/>
            <person name="Linder M."/>
            <person name="Schmidt P."/>
            <person name="Wollenschlaeger L."/>
            <person name="Luttermann T."/>
            <person name="Thieme E."/>
            <person name="Hassa J."/>
            <person name="Haak M."/>
            <person name="Wittchen M."/>
            <person name="Mentz A."/>
            <person name="Persicke M."/>
            <person name="Busche T."/>
            <person name="Ruckert C."/>
        </authorList>
    </citation>
    <scope>NUCLEOTIDE SEQUENCE [LARGE SCALE GENOMIC DNA]</scope>
    <source>
        <strain evidence="2">1959</strain>
    </source>
</reference>
<dbReference type="KEGG" id="ckw:CKALI_06475"/>
<organism evidence="1 2">
    <name type="scientific">Corynebacterium kalinowskii</name>
    <dbReference type="NCBI Taxonomy" id="2675216"/>
    <lineage>
        <taxon>Bacteria</taxon>
        <taxon>Bacillati</taxon>
        <taxon>Actinomycetota</taxon>
        <taxon>Actinomycetes</taxon>
        <taxon>Mycobacteriales</taxon>
        <taxon>Corynebacteriaceae</taxon>
        <taxon>Corynebacterium</taxon>
    </lineage>
</organism>
<dbReference type="RefSeq" id="WP_156192511.1">
    <property type="nucleotide sequence ID" value="NZ_CP046452.1"/>
</dbReference>
<dbReference type="EMBL" id="CP046452">
    <property type="protein sequence ID" value="QGU02164.1"/>
    <property type="molecule type" value="Genomic_DNA"/>
</dbReference>
<gene>
    <name evidence="1" type="ORF">CKALI_06475</name>
</gene>
<evidence type="ECO:0000313" key="2">
    <source>
        <dbReference type="Proteomes" id="UP000427071"/>
    </source>
</evidence>
<dbReference type="AlphaFoldDB" id="A0A6B8VL42"/>
<proteinExistence type="predicted"/>